<dbReference type="CDD" id="cd22272">
    <property type="entry name" value="DPBB_EXLX1-like"/>
    <property type="match status" value="1"/>
</dbReference>
<dbReference type="Proteomes" id="UP000054314">
    <property type="component" value="Unassembled WGS sequence"/>
</dbReference>
<evidence type="ECO:0000256" key="1">
    <source>
        <dbReference type="ARBA" id="ARBA00022729"/>
    </source>
</evidence>
<protein>
    <submittedName>
        <fullName evidence="5">Lipoprotein</fullName>
    </submittedName>
</protein>
<feature type="region of interest" description="Disordered" evidence="2">
    <location>
        <begin position="206"/>
        <end position="251"/>
    </location>
</feature>
<evidence type="ECO:0000256" key="2">
    <source>
        <dbReference type="SAM" id="MobiDB-lite"/>
    </source>
</evidence>
<dbReference type="Pfam" id="PF01357">
    <property type="entry name" value="Expansin_C"/>
    <property type="match status" value="1"/>
</dbReference>
<dbReference type="Pfam" id="PF03330">
    <property type="entry name" value="DPBB_1"/>
    <property type="match status" value="1"/>
</dbReference>
<feature type="domain" description="RlpA-like protein double-psi beta-barrel" evidence="4">
    <location>
        <begin position="69"/>
        <end position="112"/>
    </location>
</feature>
<accession>A0A0A0C379</accession>
<dbReference type="EMBL" id="AXCZ01000024">
    <property type="protein sequence ID" value="KGM13794.1"/>
    <property type="molecule type" value="Genomic_DNA"/>
</dbReference>
<dbReference type="SUPFAM" id="SSF50685">
    <property type="entry name" value="Barwin-like endoglucanases"/>
    <property type="match status" value="1"/>
</dbReference>
<evidence type="ECO:0000313" key="6">
    <source>
        <dbReference type="Proteomes" id="UP000054314"/>
    </source>
</evidence>
<dbReference type="Gene3D" id="2.40.40.10">
    <property type="entry name" value="RlpA-like domain"/>
    <property type="match status" value="1"/>
</dbReference>
<dbReference type="SUPFAM" id="SSF49590">
    <property type="entry name" value="PHL pollen allergen"/>
    <property type="match status" value="1"/>
</dbReference>
<reference evidence="5 6" key="1">
    <citation type="submission" date="2013-08" db="EMBL/GenBank/DDBJ databases">
        <title>Genome sequencing of Cellulomonas bogoriensis 69B4.</title>
        <authorList>
            <person name="Chen F."/>
            <person name="Li Y."/>
            <person name="Wang G."/>
        </authorList>
    </citation>
    <scope>NUCLEOTIDE SEQUENCE [LARGE SCALE GENOMIC DNA]</scope>
    <source>
        <strain evidence="5 6">69B4</strain>
    </source>
</reference>
<keyword evidence="1" id="KW-0732">Signal</keyword>
<dbReference type="AlphaFoldDB" id="A0A0A0C379"/>
<dbReference type="PANTHER" id="PTHR31836:SF21">
    <property type="entry name" value="EXPANSIN-LIKE PROTEIN 7"/>
    <property type="match status" value="1"/>
</dbReference>
<dbReference type="Gene3D" id="2.60.40.760">
    <property type="entry name" value="Expansin, cellulose-binding-like domain"/>
    <property type="match status" value="1"/>
</dbReference>
<dbReference type="InterPro" id="IPR036908">
    <property type="entry name" value="RlpA-like_sf"/>
</dbReference>
<dbReference type="NCBIfam" id="NF041144">
    <property type="entry name" value="expansin_EXLX1"/>
    <property type="match status" value="1"/>
</dbReference>
<evidence type="ECO:0000259" key="4">
    <source>
        <dbReference type="Pfam" id="PF03330"/>
    </source>
</evidence>
<comment type="caution">
    <text evidence="5">The sequence shown here is derived from an EMBL/GenBank/DDBJ whole genome shotgun (WGS) entry which is preliminary data.</text>
</comment>
<dbReference type="InterPro" id="IPR036749">
    <property type="entry name" value="Expansin_CBD_sf"/>
</dbReference>
<dbReference type="InterPro" id="IPR049818">
    <property type="entry name" value="Expansin_EXLX1-like"/>
</dbReference>
<evidence type="ECO:0000313" key="5">
    <source>
        <dbReference type="EMBL" id="KGM13794.1"/>
    </source>
</evidence>
<dbReference type="InterPro" id="IPR009009">
    <property type="entry name" value="RlpA-like_DPBB"/>
</dbReference>
<proteinExistence type="predicted"/>
<keyword evidence="6" id="KW-1185">Reference proteome</keyword>
<sequence length="281" mass="29203">MLAMTVAAPAPGVPDAGETVRGKATHYDLAGGLGNCSFPPGSFGDLYVALGDRDYAAAGGCGAHLDVQGPRGSVRVLVVDRCPECGPGHVDLSRAAFSQIADLQAGVVDVTYSTARDARPTDPIAVRLKEGSSQWWFSVLVMNHGTPLASVEVQDQSGRWVALERQPYNFWERADGAGPGPFTLRVTDVHGASAVIDGVALRPEVTQPTGVRLGGTGSAGGSSEAAPEPQPSPTAASRASERSSTPAEDAGRVDRPWAWLWLSGLRVLVNQTYLATGSSNG</sequence>
<feature type="compositionally biased region" description="Low complexity" evidence="2">
    <location>
        <begin position="221"/>
        <end position="248"/>
    </location>
</feature>
<dbReference type="PANTHER" id="PTHR31836">
    <property type="match status" value="1"/>
</dbReference>
<keyword evidence="5" id="KW-0449">Lipoprotein</keyword>
<dbReference type="InterPro" id="IPR007117">
    <property type="entry name" value="Expansin_CBD"/>
</dbReference>
<organism evidence="5 6">
    <name type="scientific">Cellulomonas bogoriensis 69B4 = DSM 16987</name>
    <dbReference type="NCBI Taxonomy" id="1386082"/>
    <lineage>
        <taxon>Bacteria</taxon>
        <taxon>Bacillati</taxon>
        <taxon>Actinomycetota</taxon>
        <taxon>Actinomycetes</taxon>
        <taxon>Micrococcales</taxon>
        <taxon>Cellulomonadaceae</taxon>
        <taxon>Cellulomonas</taxon>
    </lineage>
</organism>
<gene>
    <name evidence="5" type="ORF">N869_09650</name>
</gene>
<evidence type="ECO:0000259" key="3">
    <source>
        <dbReference type="Pfam" id="PF01357"/>
    </source>
</evidence>
<feature type="domain" description="Expansin-like CBD" evidence="3">
    <location>
        <begin position="124"/>
        <end position="199"/>
    </location>
</feature>
<dbReference type="InterPro" id="IPR051477">
    <property type="entry name" value="Expansin_CellWall"/>
</dbReference>
<name>A0A0A0C379_9CELL</name>